<keyword evidence="1" id="KW-0472">Membrane</keyword>
<dbReference type="Pfam" id="PF12679">
    <property type="entry name" value="ABC2_membrane_2"/>
    <property type="match status" value="1"/>
</dbReference>
<accession>A0A518CZS1</accession>
<organism evidence="2 3">
    <name type="scientific">Rohdeia mirabilis</name>
    <dbReference type="NCBI Taxonomy" id="2528008"/>
    <lineage>
        <taxon>Bacteria</taxon>
        <taxon>Pseudomonadati</taxon>
        <taxon>Planctomycetota</taxon>
        <taxon>Planctomycetia</taxon>
        <taxon>Planctomycetia incertae sedis</taxon>
        <taxon>Rohdeia</taxon>
    </lineage>
</organism>
<keyword evidence="1" id="KW-1133">Transmembrane helix</keyword>
<keyword evidence="1" id="KW-0812">Transmembrane</keyword>
<dbReference type="Proteomes" id="UP000319342">
    <property type="component" value="Chromosome"/>
</dbReference>
<feature type="transmembrane region" description="Helical" evidence="1">
    <location>
        <begin position="228"/>
        <end position="246"/>
    </location>
</feature>
<dbReference type="AlphaFoldDB" id="A0A518CZS1"/>
<reference evidence="2 3" key="1">
    <citation type="submission" date="2019-02" db="EMBL/GenBank/DDBJ databases">
        <title>Deep-cultivation of Planctomycetes and their phenomic and genomic characterization uncovers novel biology.</title>
        <authorList>
            <person name="Wiegand S."/>
            <person name="Jogler M."/>
            <person name="Boedeker C."/>
            <person name="Pinto D."/>
            <person name="Vollmers J."/>
            <person name="Rivas-Marin E."/>
            <person name="Kohn T."/>
            <person name="Peeters S.H."/>
            <person name="Heuer A."/>
            <person name="Rast P."/>
            <person name="Oberbeckmann S."/>
            <person name="Bunk B."/>
            <person name="Jeske O."/>
            <person name="Meyerdierks A."/>
            <person name="Storesund J.E."/>
            <person name="Kallscheuer N."/>
            <person name="Luecker S."/>
            <person name="Lage O.M."/>
            <person name="Pohl T."/>
            <person name="Merkel B.J."/>
            <person name="Hornburger P."/>
            <person name="Mueller R.-W."/>
            <person name="Bruemmer F."/>
            <person name="Labrenz M."/>
            <person name="Spormann A.M."/>
            <person name="Op den Camp H."/>
            <person name="Overmann J."/>
            <person name="Amann R."/>
            <person name="Jetten M.S.M."/>
            <person name="Mascher T."/>
            <person name="Medema M.H."/>
            <person name="Devos D.P."/>
            <person name="Kaster A.-K."/>
            <person name="Ovreas L."/>
            <person name="Rohde M."/>
            <person name="Galperin M.Y."/>
            <person name="Jogler C."/>
        </authorList>
    </citation>
    <scope>NUCLEOTIDE SEQUENCE [LARGE SCALE GENOMIC DNA]</scope>
    <source>
        <strain evidence="2 3">Pla163</strain>
    </source>
</reference>
<dbReference type="PANTHER" id="PTHR37305:SF1">
    <property type="entry name" value="MEMBRANE PROTEIN"/>
    <property type="match status" value="1"/>
</dbReference>
<feature type="transmembrane region" description="Helical" evidence="1">
    <location>
        <begin position="151"/>
        <end position="171"/>
    </location>
</feature>
<dbReference type="PANTHER" id="PTHR37305">
    <property type="entry name" value="INTEGRAL MEMBRANE PROTEIN-RELATED"/>
    <property type="match status" value="1"/>
</dbReference>
<feature type="transmembrane region" description="Helical" evidence="1">
    <location>
        <begin position="114"/>
        <end position="139"/>
    </location>
</feature>
<sequence>MRSSLLRGFGLFVLLLGHLAAVVYFYPLFNEQKGALLQLAEGMGRVLAQDAKLASLTEWGYFSSQQFFKFANTLGTGAAVVFAAGAVAGETQGGTLEIYLARPVSRARLFAERWLAGALALIVPLVASSALIVPLAAVLDVEIVTSTEQMVRAACYQSVFLLMFYSAAYAVSVFVVRALTVVLSLLFVTIGMYALYLVPGANEWSIYQWTDVQTFVKLANHWASPTQWARPTIGAVSFTALAWFGFRRRLPY</sequence>
<evidence type="ECO:0000256" key="1">
    <source>
        <dbReference type="SAM" id="Phobius"/>
    </source>
</evidence>
<evidence type="ECO:0000313" key="2">
    <source>
        <dbReference type="EMBL" id="QDU84695.1"/>
    </source>
</evidence>
<dbReference type="GO" id="GO:0005886">
    <property type="term" value="C:plasma membrane"/>
    <property type="evidence" value="ECO:0007669"/>
    <property type="project" value="UniProtKB-SubCell"/>
</dbReference>
<proteinExistence type="predicted"/>
<keyword evidence="3" id="KW-1185">Reference proteome</keyword>
<evidence type="ECO:0000313" key="3">
    <source>
        <dbReference type="Proteomes" id="UP000319342"/>
    </source>
</evidence>
<protein>
    <submittedName>
        <fullName evidence="2">ABC-2 family transporter protein</fullName>
    </submittedName>
</protein>
<gene>
    <name evidence="2" type="ORF">Pla163_18070</name>
</gene>
<feature type="transmembrane region" description="Helical" evidence="1">
    <location>
        <begin position="6"/>
        <end position="29"/>
    </location>
</feature>
<dbReference type="GO" id="GO:0140359">
    <property type="term" value="F:ABC-type transporter activity"/>
    <property type="evidence" value="ECO:0007669"/>
    <property type="project" value="InterPro"/>
</dbReference>
<dbReference type="EMBL" id="CP036290">
    <property type="protein sequence ID" value="QDU84695.1"/>
    <property type="molecule type" value="Genomic_DNA"/>
</dbReference>
<feature type="transmembrane region" description="Helical" evidence="1">
    <location>
        <begin position="178"/>
        <end position="198"/>
    </location>
</feature>
<name>A0A518CZS1_9BACT</name>